<protein>
    <submittedName>
        <fullName evidence="3">DnaJ domain-containing protein, putative</fullName>
    </submittedName>
</protein>
<keyword evidence="1" id="KW-0479">Metal-binding</keyword>
<name>U6MRA0_9EIME</name>
<dbReference type="Pfam" id="PF00684">
    <property type="entry name" value="DnaJ_CXXCXGXG"/>
    <property type="match status" value="1"/>
</dbReference>
<feature type="domain" description="CR-type" evidence="2">
    <location>
        <begin position="281"/>
        <end position="360"/>
    </location>
</feature>
<dbReference type="PROSITE" id="PS51188">
    <property type="entry name" value="ZF_CR"/>
    <property type="match status" value="1"/>
</dbReference>
<dbReference type="Gene3D" id="2.10.230.10">
    <property type="entry name" value="Heat shock protein DnaJ, cysteine-rich domain"/>
    <property type="match status" value="1"/>
</dbReference>
<dbReference type="VEuPathDB" id="ToxoDB:ENH_00026270"/>
<dbReference type="CDD" id="cd10747">
    <property type="entry name" value="DnaJ_C"/>
    <property type="match status" value="1"/>
</dbReference>
<dbReference type="InterPro" id="IPR036410">
    <property type="entry name" value="HSP_DnaJ_Cys-rich_dom_sf"/>
</dbReference>
<accession>U6MRA0</accession>
<dbReference type="GO" id="GO:0051082">
    <property type="term" value="F:unfolded protein binding"/>
    <property type="evidence" value="ECO:0007669"/>
    <property type="project" value="InterPro"/>
</dbReference>
<dbReference type="InterPro" id="IPR008971">
    <property type="entry name" value="HSP40/DnaJ_pept-bd"/>
</dbReference>
<dbReference type="OrthoDB" id="10256793at2759"/>
<reference evidence="3" key="2">
    <citation type="submission" date="2013-10" db="EMBL/GenBank/DDBJ databases">
        <authorList>
            <person name="Aslett M."/>
        </authorList>
    </citation>
    <scope>NUCLEOTIDE SEQUENCE [LARGE SCALE GENOMIC DNA]</scope>
    <source>
        <strain evidence="3">Houghton</strain>
    </source>
</reference>
<dbReference type="RefSeq" id="XP_013435209.1">
    <property type="nucleotide sequence ID" value="XM_013579755.1"/>
</dbReference>
<evidence type="ECO:0000259" key="2">
    <source>
        <dbReference type="PROSITE" id="PS51188"/>
    </source>
</evidence>
<dbReference type="EMBL" id="HG723770">
    <property type="protein sequence ID" value="CDJ66742.1"/>
    <property type="molecule type" value="Genomic_DNA"/>
</dbReference>
<keyword evidence="1" id="KW-0863">Zinc-finger</keyword>
<dbReference type="InterPro" id="IPR001305">
    <property type="entry name" value="HSP_DnaJ_Cys-rich_dom"/>
</dbReference>
<dbReference type="GO" id="GO:0008270">
    <property type="term" value="F:zinc ion binding"/>
    <property type="evidence" value="ECO:0007669"/>
    <property type="project" value="UniProtKB-KW"/>
</dbReference>
<keyword evidence="1" id="KW-0862">Zinc</keyword>
<dbReference type="SUPFAM" id="SSF57938">
    <property type="entry name" value="DnaJ/Hsp40 cysteine-rich domain"/>
    <property type="match status" value="1"/>
</dbReference>
<dbReference type="Proteomes" id="UP000030754">
    <property type="component" value="Unassembled WGS sequence"/>
</dbReference>
<evidence type="ECO:0000256" key="1">
    <source>
        <dbReference type="PROSITE-ProRule" id="PRU00546"/>
    </source>
</evidence>
<dbReference type="GO" id="GO:0031072">
    <property type="term" value="F:heat shock protein binding"/>
    <property type="evidence" value="ECO:0007669"/>
    <property type="project" value="InterPro"/>
</dbReference>
<dbReference type="CDD" id="cd10719">
    <property type="entry name" value="DnaJ_zf"/>
    <property type="match status" value="1"/>
</dbReference>
<dbReference type="Pfam" id="PF01556">
    <property type="entry name" value="DnaJ_C"/>
    <property type="match status" value="1"/>
</dbReference>
<gene>
    <name evidence="3" type="ORF">ENH_00026270</name>
</gene>
<proteinExistence type="predicted"/>
<dbReference type="FunFam" id="2.60.260.20:FF:000013">
    <property type="entry name" value="DnaJ subfamily B member 11"/>
    <property type="match status" value="1"/>
</dbReference>
<dbReference type="GeneID" id="25472796"/>
<dbReference type="AlphaFoldDB" id="U6MRA0"/>
<dbReference type="InterPro" id="IPR002939">
    <property type="entry name" value="DnaJ_C"/>
</dbReference>
<organism evidence="3 4">
    <name type="scientific">Eimeria necatrix</name>
    <dbReference type="NCBI Taxonomy" id="51315"/>
    <lineage>
        <taxon>Eukaryota</taxon>
        <taxon>Sar</taxon>
        <taxon>Alveolata</taxon>
        <taxon>Apicomplexa</taxon>
        <taxon>Conoidasida</taxon>
        <taxon>Coccidia</taxon>
        <taxon>Eucoccidiorida</taxon>
        <taxon>Eimeriorina</taxon>
        <taxon>Eimeriidae</taxon>
        <taxon>Eimeria</taxon>
    </lineage>
</organism>
<keyword evidence="4" id="KW-1185">Reference proteome</keyword>
<evidence type="ECO:0000313" key="3">
    <source>
        <dbReference type="EMBL" id="CDJ66742.1"/>
    </source>
</evidence>
<dbReference type="GO" id="GO:0005737">
    <property type="term" value="C:cytoplasm"/>
    <property type="evidence" value="ECO:0007669"/>
    <property type="project" value="TreeGrafter"/>
</dbReference>
<dbReference type="SUPFAM" id="SSF49493">
    <property type="entry name" value="HSP40/DnaJ peptide-binding domain"/>
    <property type="match status" value="2"/>
</dbReference>
<dbReference type="Gene3D" id="2.60.260.20">
    <property type="entry name" value="Urease metallochaperone UreE, N-terminal domain"/>
    <property type="match status" value="2"/>
</dbReference>
<reference evidence="3" key="1">
    <citation type="submission" date="2013-10" db="EMBL/GenBank/DDBJ databases">
        <title>Genomic analysis of the causative agents of coccidiosis in chickens.</title>
        <authorList>
            <person name="Reid A.J."/>
            <person name="Blake D."/>
            <person name="Billington K."/>
            <person name="Browne H."/>
            <person name="Dunn M."/>
            <person name="Hung S."/>
            <person name="Kawahara F."/>
            <person name="Miranda-Saavedra D."/>
            <person name="Mourier T."/>
            <person name="Nagra H."/>
            <person name="Otto T.D."/>
            <person name="Rawlings N."/>
            <person name="Sanchez A."/>
            <person name="Sanders M."/>
            <person name="Subramaniam C."/>
            <person name="Tay Y."/>
            <person name="Dear P."/>
            <person name="Doerig C."/>
            <person name="Gruber A."/>
            <person name="Parkinson J."/>
            <person name="Shirley M."/>
            <person name="Wan K.L."/>
            <person name="Berriman M."/>
            <person name="Tomley F."/>
            <person name="Pain A."/>
        </authorList>
    </citation>
    <scope>NUCLEOTIDE SEQUENCE [LARGE SCALE GENOMIC DNA]</scope>
    <source>
        <strain evidence="3">Houghton</strain>
    </source>
</reference>
<feature type="zinc finger region" description="CR-type" evidence="1">
    <location>
        <begin position="281"/>
        <end position="360"/>
    </location>
</feature>
<sequence length="505" mass="54411">MAGAYHPLRRNATMMTVLHIWLRRRHGEHWLPVFIGLLLLTALPSSALSFVEACRHLSAPAFLGHGVGFHHLTGGQASTIAVSSIPSFFGRFRRVQAACEQQPQKEQERRPKVDLYRLLGVPHNAPADAIASRAKQLEGQLKRHAATTTVDPLLLSLFNEVVATLKAPGLRSAYDENGILPESLSALLQQLLPALSYPHNSNSTEQGGTAKEYIENREPVRRRRGPAELFSSLLGRDFFGRSSPFAAAAAAGRRQTEGPPQGLDVEAHVTLSFLDAALNGACSLPVIVRRQEACTACAGPNNRRTSTCPVCEGQGMQTETRRSSFGFVTTSVTCSACNATGISQGPVCKSCEGEGLISKDVHLKVNIPAGVLEGSLLRVEGEGSEGRNGEARGDLYISIGVESHDRLTREGADVCSEESISLEDAVYGCNITVHTVDGDVELKIPALSRSGRKFLIKGRGAKKIDDPSGARGDHVVTLRVALPETATAKDRELLRRLREAEVVGE</sequence>
<evidence type="ECO:0000313" key="4">
    <source>
        <dbReference type="Proteomes" id="UP000030754"/>
    </source>
</evidence>
<dbReference type="PANTHER" id="PTHR43096">
    <property type="entry name" value="DNAJ HOMOLOG 1, MITOCHONDRIAL-RELATED"/>
    <property type="match status" value="1"/>
</dbReference>
<dbReference type="GO" id="GO:0042026">
    <property type="term" value="P:protein refolding"/>
    <property type="evidence" value="ECO:0007669"/>
    <property type="project" value="TreeGrafter"/>
</dbReference>
<dbReference type="PANTHER" id="PTHR43096:SF10">
    <property type="entry name" value="CHAPERONE PROTEIN DNAJ A6, CHLOROPLASTIC"/>
    <property type="match status" value="1"/>
</dbReference>